<protein>
    <submittedName>
        <fullName evidence="2">PD-(D/E)XK nuclease family protein</fullName>
    </submittedName>
</protein>
<dbReference type="Pfam" id="PF12705">
    <property type="entry name" value="PDDEXK_1"/>
    <property type="match status" value="1"/>
</dbReference>
<feature type="domain" description="PD-(D/E)XK endonuclease-like" evidence="1">
    <location>
        <begin position="661"/>
        <end position="960"/>
    </location>
</feature>
<dbReference type="PATRIC" id="fig|1115809.3.peg.88"/>
<dbReference type="SUPFAM" id="SSF52980">
    <property type="entry name" value="Restriction endonuclease-like"/>
    <property type="match status" value="1"/>
</dbReference>
<dbReference type="InterPro" id="IPR038726">
    <property type="entry name" value="PDDEXK_AddAB-type"/>
</dbReference>
<reference evidence="2 3" key="1">
    <citation type="submission" date="2013-08" db="EMBL/GenBank/DDBJ databases">
        <authorList>
            <person name="Durkin A.S."/>
            <person name="Haft D.R."/>
            <person name="McCorrison J."/>
            <person name="Torralba M."/>
            <person name="Gillis M."/>
            <person name="Haft D.H."/>
            <person name="Methe B."/>
            <person name="Sutton G."/>
            <person name="Nelson K.E."/>
        </authorList>
    </citation>
    <scope>NUCLEOTIDE SEQUENCE [LARGE SCALE GENOMIC DNA]</scope>
    <source>
        <strain evidence="2 3">F0067</strain>
    </source>
</reference>
<proteinExistence type="predicted"/>
<dbReference type="Proteomes" id="UP000016648">
    <property type="component" value="Unassembled WGS sequence"/>
</dbReference>
<dbReference type="InterPro" id="IPR011335">
    <property type="entry name" value="Restrct_endonuc-II-like"/>
</dbReference>
<dbReference type="Gene3D" id="3.90.320.10">
    <property type="match status" value="1"/>
</dbReference>
<dbReference type="EMBL" id="AWEY01000004">
    <property type="protein sequence ID" value="ERK40510.1"/>
    <property type="molecule type" value="Genomic_DNA"/>
</dbReference>
<dbReference type="InterPro" id="IPR011604">
    <property type="entry name" value="PDDEXK-like_dom_sf"/>
</dbReference>
<accession>U2NR60</accession>
<dbReference type="SUPFAM" id="SSF52540">
    <property type="entry name" value="P-loop containing nucleoside triphosphate hydrolases"/>
    <property type="match status" value="1"/>
</dbReference>
<gene>
    <name evidence="2" type="ORF">HMPREF9135_1307</name>
</gene>
<evidence type="ECO:0000259" key="1">
    <source>
        <dbReference type="Pfam" id="PF12705"/>
    </source>
</evidence>
<dbReference type="RefSeq" id="WP_021588547.1">
    <property type="nucleotide sequence ID" value="NZ_AWEY01000004.1"/>
</dbReference>
<dbReference type="InterPro" id="IPR027417">
    <property type="entry name" value="P-loop_NTPase"/>
</dbReference>
<comment type="caution">
    <text evidence="2">The sequence shown here is derived from an EMBL/GenBank/DDBJ whole genome shotgun (WGS) entry which is preliminary data.</text>
</comment>
<organism evidence="2 3">
    <name type="scientific">Segatella baroniae F0067</name>
    <dbReference type="NCBI Taxonomy" id="1115809"/>
    <lineage>
        <taxon>Bacteria</taxon>
        <taxon>Pseudomonadati</taxon>
        <taxon>Bacteroidota</taxon>
        <taxon>Bacteroidia</taxon>
        <taxon>Bacteroidales</taxon>
        <taxon>Prevotellaceae</taxon>
        <taxon>Segatella</taxon>
    </lineage>
</organism>
<evidence type="ECO:0000313" key="3">
    <source>
        <dbReference type="Proteomes" id="UP000016648"/>
    </source>
</evidence>
<sequence length="964" mass="110922">MRTFLSDVANDMIRKYGTNLSRIAVVFPNKRASLFLNQYLAQAVDKPLWSPAYITISDLFRQHSTKIVGDPIKLICDLHKSFNEVTQLDEKLDRFYGWGELLLADFDDIDKNMGDSRLIFSNLKDIHEMDSLDYLTEEQRMALRRFFNNFQDDQDSELKRRFLNLWSHLEAIYQDFKERLTKQNIAYEGMLYREIVEQQKLDFKYETYIFVGFNMMQKVELLLCDRLKEQGKAKFYWDFDDFYMPHENEVEKEAGHYITSYLKYYPNEFDNTDTLLYHHMSAQKDISFVSAATENIQARYVSSWLKQGKRMQDSAKTAVILCNESLLPTVIHSLPPTYQDNGEKKLQVNVTTGYPLQQSPVSTFVKLLFSLQTEGFKAEAGKFRWHWVKKVLGHPYSSFLSASLQEAVFQLKNSHRVLLSEKELALDDGLALLFRHAEGNRAICQWACEVLQSVGIHSSQQAEWTQAATDPLFQESLFRMYTLLNRLLGLIDSGDLVVDVATLQKLIQQLIASTSIPFHGEPIIGVQIMGVLETRNLDFDHLLILSCNEGNMPKGVNDASFIPYSIRKANQLTTIDHKVNIYAYYFYRLIQRAKDVTILYNNAVNDGQTGEMSRFMLQLMVESRHAIRRLNLNAGQVPLTVASTSIPKDENVMHILDGLTRISPSALGTYLRCQLRFYFQYIAGIKQSDREDEGIDNRIFGNIFHRVAELFYQPYAERKVTIHAEDLRQAKENTIALNQLVDRAFKEELFKTAIQEKVEYNGLELINRQVILSYFKNLIELDIRKAPFNVLGTELDIDKWVETETDDGPKKIQLCGKIDRLDFKPGQGLQVIDYKTGRAGHAGGINGVEDIFVPKNIDKHSDYYLQAMLYSVMVKEKHDLNPDNAPVSPSLLFIQNSFNKDYKATLALGKEEITDIAAFRDEFMGHLSALMADILNPAKPFEPTAETGRCANCPYRQICKSSEK</sequence>
<evidence type="ECO:0000313" key="2">
    <source>
        <dbReference type="EMBL" id="ERK40510.1"/>
    </source>
</evidence>
<name>U2NR60_9BACT</name>
<dbReference type="AlphaFoldDB" id="U2NR60"/>
<keyword evidence="3" id="KW-1185">Reference proteome</keyword>